<name>A0A8J5I6M4_ZINOF</name>
<dbReference type="AlphaFoldDB" id="A0A8J5I6M4"/>
<dbReference type="GO" id="GO:0051603">
    <property type="term" value="P:proteolysis involved in protein catabolic process"/>
    <property type="evidence" value="ECO:0007669"/>
    <property type="project" value="TreeGrafter"/>
</dbReference>
<keyword evidence="3" id="KW-1185">Reference proteome</keyword>
<dbReference type="EMBL" id="JACMSC010000001">
    <property type="protein sequence ID" value="KAG6536818.1"/>
    <property type="molecule type" value="Genomic_DNA"/>
</dbReference>
<comment type="similarity">
    <text evidence="1">Belongs to the peptidase C13 family.</text>
</comment>
<protein>
    <recommendedName>
        <fullName evidence="4">Vacuolar-processing enzyme</fullName>
    </recommendedName>
</protein>
<dbReference type="Pfam" id="PF01650">
    <property type="entry name" value="Peptidase_C13"/>
    <property type="match status" value="1"/>
</dbReference>
<dbReference type="InterPro" id="IPR007493">
    <property type="entry name" value="DUF538"/>
</dbReference>
<dbReference type="Gene3D" id="3.40.1090.10">
    <property type="entry name" value="Cytosolic phospholipase A2 catalytic domain"/>
    <property type="match status" value="1"/>
</dbReference>
<dbReference type="InterPro" id="IPR001096">
    <property type="entry name" value="Peptidase_C13"/>
</dbReference>
<dbReference type="PANTHER" id="PTHR12000">
    <property type="entry name" value="HEMOGLOBINASE FAMILY MEMBER"/>
    <property type="match status" value="1"/>
</dbReference>
<comment type="caution">
    <text evidence="2">The sequence shown here is derived from an EMBL/GenBank/DDBJ whole genome shotgun (WGS) entry which is preliminary data.</text>
</comment>
<organism evidence="2 3">
    <name type="scientific">Zingiber officinale</name>
    <name type="common">Ginger</name>
    <name type="synonym">Amomum zingiber</name>
    <dbReference type="NCBI Taxonomy" id="94328"/>
    <lineage>
        <taxon>Eukaryota</taxon>
        <taxon>Viridiplantae</taxon>
        <taxon>Streptophyta</taxon>
        <taxon>Embryophyta</taxon>
        <taxon>Tracheophyta</taxon>
        <taxon>Spermatophyta</taxon>
        <taxon>Magnoliopsida</taxon>
        <taxon>Liliopsida</taxon>
        <taxon>Zingiberales</taxon>
        <taxon>Zingiberaceae</taxon>
        <taxon>Zingiber</taxon>
    </lineage>
</organism>
<evidence type="ECO:0000256" key="1">
    <source>
        <dbReference type="ARBA" id="ARBA00009941"/>
    </source>
</evidence>
<gene>
    <name evidence="2" type="ORF">ZIOFF_001887</name>
</gene>
<reference evidence="2 3" key="1">
    <citation type="submission" date="2020-08" db="EMBL/GenBank/DDBJ databases">
        <title>Plant Genome Project.</title>
        <authorList>
            <person name="Zhang R.-G."/>
        </authorList>
    </citation>
    <scope>NUCLEOTIDE SEQUENCE [LARGE SCALE GENOMIC DNA]</scope>
    <source>
        <tissue evidence="2">Rhizome</tissue>
    </source>
</reference>
<dbReference type="SUPFAM" id="SSF141562">
    <property type="entry name" value="At5g01610-like"/>
    <property type="match status" value="1"/>
</dbReference>
<proteinExistence type="inferred from homology"/>
<dbReference type="GO" id="GO:0004197">
    <property type="term" value="F:cysteine-type endopeptidase activity"/>
    <property type="evidence" value="ECO:0007669"/>
    <property type="project" value="TreeGrafter"/>
</dbReference>
<evidence type="ECO:0008006" key="4">
    <source>
        <dbReference type="Google" id="ProtNLM"/>
    </source>
</evidence>
<evidence type="ECO:0000313" key="3">
    <source>
        <dbReference type="Proteomes" id="UP000734854"/>
    </source>
</evidence>
<dbReference type="Gene3D" id="3.40.50.1460">
    <property type="match status" value="1"/>
</dbReference>
<dbReference type="InterPro" id="IPR036758">
    <property type="entry name" value="At5g01610-like"/>
</dbReference>
<evidence type="ECO:0000313" key="2">
    <source>
        <dbReference type="EMBL" id="KAG6536818.1"/>
    </source>
</evidence>
<dbReference type="Gene3D" id="2.30.240.10">
    <property type="entry name" value="At5g01610-like"/>
    <property type="match status" value="1"/>
</dbReference>
<dbReference type="Proteomes" id="UP000734854">
    <property type="component" value="Unassembled WGS sequence"/>
</dbReference>
<dbReference type="GO" id="GO:0006624">
    <property type="term" value="P:vacuolar protein processing"/>
    <property type="evidence" value="ECO:0007669"/>
    <property type="project" value="TreeGrafter"/>
</dbReference>
<dbReference type="GO" id="GO:0005773">
    <property type="term" value="C:vacuole"/>
    <property type="evidence" value="ECO:0007669"/>
    <property type="project" value="GOC"/>
</dbReference>
<sequence>MVALGSGSFSVASNCYFVIDLYGECYVDFEYVVYYAPRVSGFLGYDSVSNLKGVQIRSYLIWYDISYIKPEISVPAGSVSFTDSHPERHDRICHHWKSAIECQIKLSYVTPGNEQIVLEFTASDHKEDTNTRKCEKASFEILISAKFALLCDFLLGIFDENMTKSFLDFSLIDSKLKSGDYEQSAELFNQDVGPNILQTTIKQLEPFFCGSADILTKRSSFFIYGIKCKKIGEKDDYFSFKLVLLNVILVCDAIHHFSYTDYSIKEIPNGSWHCAACSSTDKDSALVCTDNKKKVHEVSVTEEDLDKNGNGIKTAIDSGEISVPNMPIIIEIIRAENKEDDTLTGTAASVDNSTKWNLRNLVRIGENLLEKPASRVNLETGQSVPMVDGEGGTMSNKERLVKFAKTLSDERKLRQENLVNFNLSMEYDDNRYNSSRGAHLNLKRAEKARILVNKIPGSSKFYNCIIYVEACESGSIFEGLMPEDLNVYVTTASNAVESSWGTYCPRMDPPPPPEYMTCLGDLYSIAWMEDRFEFYT</sequence>
<dbReference type="PANTHER" id="PTHR12000:SF42">
    <property type="entry name" value="LEGUMAIN"/>
    <property type="match status" value="1"/>
</dbReference>
<dbReference type="Pfam" id="PF04398">
    <property type="entry name" value="DUF538"/>
    <property type="match status" value="1"/>
</dbReference>
<accession>A0A8J5I6M4</accession>